<accession>A0A833YPD6</accession>
<dbReference type="Gene3D" id="2.60.40.10">
    <property type="entry name" value="Immunoglobulins"/>
    <property type="match status" value="1"/>
</dbReference>
<dbReference type="EMBL" id="JABVXQ010000014">
    <property type="protein sequence ID" value="KAF6078164.1"/>
    <property type="molecule type" value="Genomic_DNA"/>
</dbReference>
<evidence type="ECO:0000313" key="2">
    <source>
        <dbReference type="Proteomes" id="UP000664940"/>
    </source>
</evidence>
<reference evidence="1 2" key="1">
    <citation type="journal article" date="2020" name="Nature">
        <title>Six reference-quality genomes reveal evolution of bat adaptations.</title>
        <authorList>
            <person name="Jebb D."/>
            <person name="Huang Z."/>
            <person name="Pippel M."/>
            <person name="Hughes G.M."/>
            <person name="Lavrichenko K."/>
            <person name="Devanna P."/>
            <person name="Winkler S."/>
            <person name="Jermiin L.S."/>
            <person name="Skirmuntt E.C."/>
            <person name="Katzourakis A."/>
            <person name="Burkitt-Gray L."/>
            <person name="Ray D.A."/>
            <person name="Sullivan K.A.M."/>
            <person name="Roscito J.G."/>
            <person name="Kirilenko B.M."/>
            <person name="Davalos L.M."/>
            <person name="Corthals A.P."/>
            <person name="Power M.L."/>
            <person name="Jones G."/>
            <person name="Ransome R.D."/>
            <person name="Dechmann D.K.N."/>
            <person name="Locatelli A.G."/>
            <person name="Puechmaille S.J."/>
            <person name="Fedrigo O."/>
            <person name="Jarvis E.D."/>
            <person name="Hiller M."/>
            <person name="Vernes S.C."/>
            <person name="Myers E.W."/>
            <person name="Teeling E.C."/>
        </authorList>
    </citation>
    <scope>NUCLEOTIDE SEQUENCE [LARGE SCALE GENOMIC DNA]</scope>
    <source>
        <strain evidence="1">Bat1K_MPI-CBG_1</strain>
    </source>
</reference>
<comment type="caution">
    <text evidence="1">The sequence shown here is derived from an EMBL/GenBank/DDBJ whole genome shotgun (WGS) entry which is preliminary data.</text>
</comment>
<gene>
    <name evidence="1" type="ORF">HJG60_009068</name>
</gene>
<protein>
    <submittedName>
        <fullName evidence="1">Uncharacterized protein</fullName>
    </submittedName>
</protein>
<dbReference type="AlphaFoldDB" id="A0A833YPD6"/>
<dbReference type="Proteomes" id="UP000664940">
    <property type="component" value="Unassembled WGS sequence"/>
</dbReference>
<sequence length="164" mass="17781">MFVTLRGRPTAVMCRGPPGTKFFALLKKDGRYACRKLRAMSQHGSQGPEARLHIPAVSEDTASHYACLHHQGSSWVVFCKPLKPKVTVKDISTLSSETTREITPPPTEVPLVPTEVGSQTAPASWNYTVENCVHIGLAGVVLLSLVGILAEAGHSQHRRPHGPQ</sequence>
<proteinExistence type="predicted"/>
<name>A0A833YPD6_9CHIR</name>
<dbReference type="InterPro" id="IPR013783">
    <property type="entry name" value="Ig-like_fold"/>
</dbReference>
<evidence type="ECO:0000313" key="1">
    <source>
        <dbReference type="EMBL" id="KAF6078164.1"/>
    </source>
</evidence>
<organism evidence="1 2">
    <name type="scientific">Phyllostomus discolor</name>
    <name type="common">pale spear-nosed bat</name>
    <dbReference type="NCBI Taxonomy" id="89673"/>
    <lineage>
        <taxon>Eukaryota</taxon>
        <taxon>Metazoa</taxon>
        <taxon>Chordata</taxon>
        <taxon>Craniata</taxon>
        <taxon>Vertebrata</taxon>
        <taxon>Euteleostomi</taxon>
        <taxon>Mammalia</taxon>
        <taxon>Eutheria</taxon>
        <taxon>Laurasiatheria</taxon>
        <taxon>Chiroptera</taxon>
        <taxon>Yangochiroptera</taxon>
        <taxon>Phyllostomidae</taxon>
        <taxon>Phyllostominae</taxon>
        <taxon>Phyllostomus</taxon>
    </lineage>
</organism>